<organism evidence="1 2">
    <name type="scientific">Methanothrix harundinacea (strain 6Ac)</name>
    <name type="common">Methanosaeta harundinacea</name>
    <dbReference type="NCBI Taxonomy" id="1110509"/>
    <lineage>
        <taxon>Archaea</taxon>
        <taxon>Methanobacteriati</taxon>
        <taxon>Methanobacteriota</taxon>
        <taxon>Stenosarchaea group</taxon>
        <taxon>Methanomicrobia</taxon>
        <taxon>Methanotrichales</taxon>
        <taxon>Methanotrichaceae</taxon>
        <taxon>Methanothrix</taxon>
    </lineage>
</organism>
<dbReference type="AlphaFoldDB" id="G7WPB6"/>
<dbReference type="KEGG" id="mhi:Mhar_1597"/>
<accession>G7WPB6</accession>
<proteinExistence type="predicted"/>
<keyword evidence="2" id="KW-1185">Reference proteome</keyword>
<dbReference type="EMBL" id="CP003117">
    <property type="protein sequence ID" value="AET64957.1"/>
    <property type="molecule type" value="Genomic_DNA"/>
</dbReference>
<name>G7WPB6_METH6</name>
<evidence type="ECO:0000313" key="1">
    <source>
        <dbReference type="EMBL" id="AET64957.1"/>
    </source>
</evidence>
<dbReference type="PATRIC" id="fig|1110509.7.peg.1778"/>
<evidence type="ECO:0000313" key="2">
    <source>
        <dbReference type="Proteomes" id="UP000005877"/>
    </source>
</evidence>
<gene>
    <name evidence="1" type="ordered locus">Mhar_1597</name>
</gene>
<dbReference type="HOGENOM" id="CLU_2422130_0_0_2"/>
<protein>
    <submittedName>
        <fullName evidence="1">Uncharacterized protein</fullName>
    </submittedName>
</protein>
<sequence length="94" mass="10916">MVVSAGDVKAFAKLSVISQLAPLKERIRSLEKKYGCDLGAFEERIKQPPEDFESWDDFIEWKAYSESVKELESRLEMIEDAEDRCLVRSPLKKY</sequence>
<reference evidence="1 2" key="1">
    <citation type="journal article" date="2012" name="PLoS ONE">
        <title>The genome characteristics and predicted function of methyl-group oxidation pathway in the obligate aceticlastic methanogens, Methanosaeta spp.</title>
        <authorList>
            <person name="Zhu J."/>
            <person name="Zheng H."/>
            <person name="Ai G."/>
            <person name="Zhang G."/>
            <person name="Liu D."/>
            <person name="Liu X."/>
            <person name="Dong X."/>
        </authorList>
    </citation>
    <scope>NUCLEOTIDE SEQUENCE [LARGE SCALE GENOMIC DNA]</scope>
    <source>
        <strain evidence="1 2">6Ac</strain>
    </source>
</reference>
<dbReference type="Proteomes" id="UP000005877">
    <property type="component" value="Chromosome"/>
</dbReference>